<reference evidence="1" key="1">
    <citation type="submission" date="2021-04" db="EMBL/GenBank/DDBJ databases">
        <title>Pseudaminobacter soli sp. nov., isolated from paddy soil contaminated by heavy metals.</title>
        <authorList>
            <person name="Zhang K."/>
        </authorList>
    </citation>
    <scope>NUCLEOTIDE SEQUENCE</scope>
    <source>
        <strain evidence="1">19-2017</strain>
    </source>
</reference>
<accession>A0A942E0X6</accession>
<organism evidence="1 2">
    <name type="scientific">Pseudaminobacter soli</name>
    <name type="common">ex Zhang et al. 2022</name>
    <dbReference type="NCBI Taxonomy" id="2831468"/>
    <lineage>
        <taxon>Bacteria</taxon>
        <taxon>Pseudomonadati</taxon>
        <taxon>Pseudomonadota</taxon>
        <taxon>Alphaproteobacteria</taxon>
        <taxon>Hyphomicrobiales</taxon>
        <taxon>Phyllobacteriaceae</taxon>
        <taxon>Pseudaminobacter</taxon>
    </lineage>
</organism>
<comment type="caution">
    <text evidence="1">The sequence shown here is derived from an EMBL/GenBank/DDBJ whole genome shotgun (WGS) entry which is preliminary data.</text>
</comment>
<dbReference type="InterPro" id="IPR043504">
    <property type="entry name" value="Peptidase_S1_PA_chymotrypsin"/>
</dbReference>
<evidence type="ECO:0000313" key="1">
    <source>
        <dbReference type="EMBL" id="MBS3648585.1"/>
    </source>
</evidence>
<dbReference type="Gene3D" id="2.40.10.10">
    <property type="entry name" value="Trypsin-like serine proteases"/>
    <property type="match status" value="2"/>
</dbReference>
<keyword evidence="2" id="KW-1185">Reference proteome</keyword>
<gene>
    <name evidence="1" type="ORF">KEU06_08080</name>
</gene>
<proteinExistence type="predicted"/>
<evidence type="ECO:0000313" key="2">
    <source>
        <dbReference type="Proteomes" id="UP000680348"/>
    </source>
</evidence>
<name>A0A942E0X6_9HYPH</name>
<dbReference type="Proteomes" id="UP000680348">
    <property type="component" value="Unassembled WGS sequence"/>
</dbReference>
<dbReference type="AlphaFoldDB" id="A0A942E0X6"/>
<dbReference type="SUPFAM" id="SSF50494">
    <property type="entry name" value="Trypsin-like serine proteases"/>
    <property type="match status" value="1"/>
</dbReference>
<sequence>MDASSQVRAKSRTVALILSLIFLSLGWDTPSAEAQGSPCVDPSQLASSVVSIAWYFEEPRPAGTPAKDIVGERATAWLYTSPRLLVTAAHFASDLLAKAWQEAELTQAAAGGRPERTIRVRIRVADQVRVPGPGEDSRAGWPTDVAILELENPFPDAQALALEPTRPAKDTTVLVLGYPDGQMRAARAIVRETDDPADELAGLALVEVEGPNRLLFNAGASGSPVVDCRKGRVVAVLNGLLTARALPFLPQEYSVIPTPWGSPTNTAVPASALAALGSAAPELPTSQLTSVFALTLERQLSPLE</sequence>
<dbReference type="Pfam" id="PF13365">
    <property type="entry name" value="Trypsin_2"/>
    <property type="match status" value="1"/>
</dbReference>
<dbReference type="EMBL" id="JAGWCR010000003">
    <property type="protein sequence ID" value="MBS3648585.1"/>
    <property type="molecule type" value="Genomic_DNA"/>
</dbReference>
<dbReference type="RefSeq" id="WP_188254122.1">
    <property type="nucleotide sequence ID" value="NZ_JABVCF010000003.1"/>
</dbReference>
<dbReference type="InterPro" id="IPR009003">
    <property type="entry name" value="Peptidase_S1_PA"/>
</dbReference>
<protein>
    <submittedName>
        <fullName evidence="1">Trypsin-like peptidase domain-containing protein</fullName>
    </submittedName>
</protein>